<dbReference type="OrthoDB" id="46222at2157"/>
<reference evidence="2 3" key="1">
    <citation type="submission" date="2020-07" db="EMBL/GenBank/DDBJ databases">
        <authorList>
            <person name="Cui H."/>
        </authorList>
    </citation>
    <scope>NUCLEOTIDE SEQUENCE [LARGE SCALE GENOMIC DNA]</scope>
    <source>
        <strain evidence="2 3">YPL8</strain>
    </source>
</reference>
<dbReference type="InterPro" id="IPR029044">
    <property type="entry name" value="Nucleotide-diphossugar_trans"/>
</dbReference>
<dbReference type="InterPro" id="IPR001173">
    <property type="entry name" value="Glyco_trans_2-like"/>
</dbReference>
<dbReference type="PANTHER" id="PTHR22916:SF3">
    <property type="entry name" value="UDP-GLCNAC:BETAGAL BETA-1,3-N-ACETYLGLUCOSAMINYLTRANSFERASE-LIKE PROTEIN 1"/>
    <property type="match status" value="1"/>
</dbReference>
<evidence type="ECO:0000313" key="2">
    <source>
        <dbReference type="EMBL" id="QLG48924.1"/>
    </source>
</evidence>
<dbReference type="AlphaFoldDB" id="A0A7D5KRY4"/>
<feature type="domain" description="Glycosyltransferase 2-like" evidence="1">
    <location>
        <begin position="4"/>
        <end position="128"/>
    </location>
</feature>
<dbReference type="CDD" id="cd06433">
    <property type="entry name" value="GT_2_WfgS_like"/>
    <property type="match status" value="1"/>
</dbReference>
<proteinExistence type="predicted"/>
<sequence length="256" mass="29033">MNISIVTAVYNDPRVERCLRSIKNQRDVSEVETIVVDGLSTDATVDVLDSESDVIDTLIREEDNGIYDAMNKGIAAANGDVIGILNADDYYADEYVVRDVLERMSETRARTCYGNLVYVNESDTPVRYWKSGKFSPSRFKFGWMPPHPAFFVEASVYEEYGMFDLNFDIAADYELILRFLMKHEVSTTYLDRVLVHMSNGGTSNESVQNIIRSNVEAYKAWQKNGLTGGLLAPVLKPARKPYQYISAWIKEFSQTP</sequence>
<dbReference type="GO" id="GO:0016758">
    <property type="term" value="F:hexosyltransferase activity"/>
    <property type="evidence" value="ECO:0007669"/>
    <property type="project" value="UniProtKB-ARBA"/>
</dbReference>
<dbReference type="Pfam" id="PF00535">
    <property type="entry name" value="Glycos_transf_2"/>
    <property type="match status" value="1"/>
</dbReference>
<organism evidence="2 3">
    <name type="scientific">Natrinema halophilum</name>
    <dbReference type="NCBI Taxonomy" id="1699371"/>
    <lineage>
        <taxon>Archaea</taxon>
        <taxon>Methanobacteriati</taxon>
        <taxon>Methanobacteriota</taxon>
        <taxon>Stenosarchaea group</taxon>
        <taxon>Halobacteria</taxon>
        <taxon>Halobacteriales</taxon>
        <taxon>Natrialbaceae</taxon>
        <taxon>Natrinema</taxon>
    </lineage>
</organism>
<dbReference type="Proteomes" id="UP000509241">
    <property type="component" value="Chromosome"/>
</dbReference>
<protein>
    <submittedName>
        <fullName evidence="2">Glycosyltransferase</fullName>
    </submittedName>
</protein>
<dbReference type="SUPFAM" id="SSF53448">
    <property type="entry name" value="Nucleotide-diphospho-sugar transferases"/>
    <property type="match status" value="1"/>
</dbReference>
<evidence type="ECO:0000259" key="1">
    <source>
        <dbReference type="Pfam" id="PF00535"/>
    </source>
</evidence>
<gene>
    <name evidence="2" type="ORF">HYG82_08700</name>
</gene>
<dbReference type="RefSeq" id="WP_179260660.1">
    <property type="nucleotide sequence ID" value="NZ_CP058601.1"/>
</dbReference>
<dbReference type="EMBL" id="CP058601">
    <property type="protein sequence ID" value="QLG48924.1"/>
    <property type="molecule type" value="Genomic_DNA"/>
</dbReference>
<evidence type="ECO:0000313" key="3">
    <source>
        <dbReference type="Proteomes" id="UP000509241"/>
    </source>
</evidence>
<dbReference type="GeneID" id="56033365"/>
<keyword evidence="3" id="KW-1185">Reference proteome</keyword>
<name>A0A7D5KRY4_9EURY</name>
<dbReference type="Gene3D" id="3.90.550.10">
    <property type="entry name" value="Spore Coat Polysaccharide Biosynthesis Protein SpsA, Chain A"/>
    <property type="match status" value="1"/>
</dbReference>
<accession>A0A7D5KRY4</accession>
<dbReference type="PANTHER" id="PTHR22916">
    <property type="entry name" value="GLYCOSYLTRANSFERASE"/>
    <property type="match status" value="1"/>
</dbReference>
<dbReference type="KEGG" id="haly:HYG82_08700"/>